<dbReference type="Pfam" id="PF09509">
    <property type="entry name" value="Hypoth_Ymh"/>
    <property type="match status" value="1"/>
</dbReference>
<name>A0A2S7DNE6_9XANT</name>
<dbReference type="NCBIfam" id="TIGR02391">
    <property type="entry name" value="hypoth_ymh"/>
    <property type="match status" value="1"/>
</dbReference>
<accession>A0A2S7DNE6</accession>
<feature type="domain" description="Conserved hypothetical protein CHP02391" evidence="1">
    <location>
        <begin position="9"/>
        <end position="128"/>
    </location>
</feature>
<dbReference type="RefSeq" id="WP_276329816.1">
    <property type="nucleotide sequence ID" value="NZ_MDED01000029.1"/>
</dbReference>
<proteinExistence type="predicted"/>
<evidence type="ECO:0000313" key="2">
    <source>
        <dbReference type="EMBL" id="PPU75332.1"/>
    </source>
</evidence>
<dbReference type="InterPro" id="IPR012654">
    <property type="entry name" value="CHP02391"/>
</dbReference>
<dbReference type="EMBL" id="MDED01000029">
    <property type="protein sequence ID" value="PPU75332.1"/>
    <property type="molecule type" value="Genomic_DNA"/>
</dbReference>
<dbReference type="AlphaFoldDB" id="A0A2S7DNE6"/>
<evidence type="ECO:0000313" key="3">
    <source>
        <dbReference type="Proteomes" id="UP000239561"/>
    </source>
</evidence>
<sequence length="139" mass="15173">MKGLLECRSTHPEVFKYCRAELLQDNYFHAVFEAIKGLGQRIRKMSGLKSDGADLVSTAFSTKSPIIALNSLSSETEVSEQKGVANLLTGVFGAVRNPVAHAPRTEWTMPEQDAVDMFSLVSYLHRKLDSASVVSGGKV</sequence>
<gene>
    <name evidence="2" type="ORF">XcuCFBP2542_14525</name>
</gene>
<comment type="caution">
    <text evidence="2">The sequence shown here is derived from an EMBL/GenBank/DDBJ whole genome shotgun (WGS) entry which is preliminary data.</text>
</comment>
<dbReference type="Proteomes" id="UP000239561">
    <property type="component" value="Unassembled WGS sequence"/>
</dbReference>
<reference evidence="2 3" key="1">
    <citation type="submission" date="2016-08" db="EMBL/GenBank/DDBJ databases">
        <authorList>
            <person name="Seilhamer J.J."/>
        </authorList>
    </citation>
    <scope>NUCLEOTIDE SEQUENCE [LARGE SCALE GENOMIC DNA]</scope>
    <source>
        <strain evidence="2 3">CFBP2542</strain>
    </source>
</reference>
<evidence type="ECO:0000259" key="1">
    <source>
        <dbReference type="Pfam" id="PF09509"/>
    </source>
</evidence>
<organism evidence="2 3">
    <name type="scientific">Xanthomonas cucurbitae</name>
    <dbReference type="NCBI Taxonomy" id="56453"/>
    <lineage>
        <taxon>Bacteria</taxon>
        <taxon>Pseudomonadati</taxon>
        <taxon>Pseudomonadota</taxon>
        <taxon>Gammaproteobacteria</taxon>
        <taxon>Lysobacterales</taxon>
        <taxon>Lysobacteraceae</taxon>
        <taxon>Xanthomonas</taxon>
    </lineage>
</organism>
<protein>
    <submittedName>
        <fullName evidence="2">TIGR02391 family protein</fullName>
    </submittedName>
</protein>